<reference evidence="2" key="1">
    <citation type="submission" date="2018-05" db="EMBL/GenBank/DDBJ databases">
        <authorList>
            <person name="Lanie J.A."/>
            <person name="Ng W.-L."/>
            <person name="Kazmierczak K.M."/>
            <person name="Andrzejewski T.M."/>
            <person name="Davidsen T.M."/>
            <person name="Wayne K.J."/>
            <person name="Tettelin H."/>
            <person name="Glass J.I."/>
            <person name="Rusch D."/>
            <person name="Podicherti R."/>
            <person name="Tsui H.-C.T."/>
            <person name="Winkler M.E."/>
        </authorList>
    </citation>
    <scope>NUCLEOTIDE SEQUENCE</scope>
</reference>
<protein>
    <submittedName>
        <fullName evidence="2">Uncharacterized protein</fullName>
    </submittedName>
</protein>
<evidence type="ECO:0000313" key="2">
    <source>
        <dbReference type="EMBL" id="SVC80093.1"/>
    </source>
</evidence>
<dbReference type="EMBL" id="UINC01111696">
    <property type="protein sequence ID" value="SVC80093.1"/>
    <property type="molecule type" value="Genomic_DNA"/>
</dbReference>
<sequence length="85" mass="9519">MLFLKSQAQGARAGESGAPISRETGQSSLFGWSQKPAPARIVEKESEIEKRVSEIDPDMLSPRDAMDLIYELRGMLQGTHEWLEE</sequence>
<proteinExistence type="predicted"/>
<feature type="region of interest" description="Disordered" evidence="1">
    <location>
        <begin position="1"/>
        <end position="37"/>
    </location>
</feature>
<dbReference type="Gene3D" id="6.10.140.430">
    <property type="match status" value="1"/>
</dbReference>
<dbReference type="AlphaFoldDB" id="A0A382Q3B0"/>
<gene>
    <name evidence="2" type="ORF">METZ01_LOCUS332947</name>
</gene>
<accession>A0A382Q3B0</accession>
<organism evidence="2">
    <name type="scientific">marine metagenome</name>
    <dbReference type="NCBI Taxonomy" id="408172"/>
    <lineage>
        <taxon>unclassified sequences</taxon>
        <taxon>metagenomes</taxon>
        <taxon>ecological metagenomes</taxon>
    </lineage>
</organism>
<evidence type="ECO:0000256" key="1">
    <source>
        <dbReference type="SAM" id="MobiDB-lite"/>
    </source>
</evidence>
<name>A0A382Q3B0_9ZZZZ</name>